<dbReference type="GO" id="GO:0004776">
    <property type="term" value="F:succinate-CoA ligase (GDP-forming) activity"/>
    <property type="evidence" value="ECO:0007669"/>
    <property type="project" value="TreeGrafter"/>
</dbReference>
<reference evidence="2" key="1">
    <citation type="submission" date="2013-08" db="EMBL/GenBank/DDBJ databases">
        <authorList>
            <person name="Mendez C."/>
            <person name="Richter M."/>
            <person name="Ferrer M."/>
            <person name="Sanchez J."/>
        </authorList>
    </citation>
    <scope>NUCLEOTIDE SEQUENCE</scope>
</reference>
<dbReference type="InterPro" id="IPR036291">
    <property type="entry name" value="NAD(P)-bd_dom_sf"/>
</dbReference>
<accession>T1CS81</accession>
<dbReference type="Gene3D" id="3.40.50.720">
    <property type="entry name" value="NAD(P)-binding Rossmann-like Domain"/>
    <property type="match status" value="1"/>
</dbReference>
<dbReference type="GO" id="GO:0004775">
    <property type="term" value="F:succinate-CoA ligase (ADP-forming) activity"/>
    <property type="evidence" value="ECO:0007669"/>
    <property type="project" value="TreeGrafter"/>
</dbReference>
<dbReference type="AlphaFoldDB" id="T1CS81"/>
<name>T1CS81_9ZZZZ</name>
<feature type="non-terminal residue" evidence="2">
    <location>
        <position position="1"/>
    </location>
</feature>
<reference evidence="2" key="2">
    <citation type="journal article" date="2014" name="ISME J.">
        <title>Microbial stratification in low pH oxic and suboxic macroscopic growths along an acid mine drainage.</title>
        <authorList>
            <person name="Mendez-Garcia C."/>
            <person name="Mesa V."/>
            <person name="Sprenger R.R."/>
            <person name="Richter M."/>
            <person name="Diez M.S."/>
            <person name="Solano J."/>
            <person name="Bargiela R."/>
            <person name="Golyshina O.V."/>
            <person name="Manteca A."/>
            <person name="Ramos J.L."/>
            <person name="Gallego J.R."/>
            <person name="Llorente I."/>
            <person name="Martins Dos Santos V.A."/>
            <person name="Jensen O.N."/>
            <person name="Pelaez A.I."/>
            <person name="Sanchez J."/>
            <person name="Ferrer M."/>
        </authorList>
    </citation>
    <scope>NUCLEOTIDE SEQUENCE</scope>
</reference>
<dbReference type="Pfam" id="PF02629">
    <property type="entry name" value="CoA_binding"/>
    <property type="match status" value="1"/>
</dbReference>
<protein>
    <submittedName>
        <fullName evidence="2">Succinyl-CoA synthetase, alpha subunit</fullName>
    </submittedName>
</protein>
<dbReference type="PANTHER" id="PTHR11117:SF2">
    <property type="entry name" value="SUCCINATE--COA LIGASE [ADP_GDP-FORMING] SUBUNIT ALPHA, MITOCHONDRIAL"/>
    <property type="match status" value="1"/>
</dbReference>
<dbReference type="GO" id="GO:0009361">
    <property type="term" value="C:succinate-CoA ligase complex (ADP-forming)"/>
    <property type="evidence" value="ECO:0007669"/>
    <property type="project" value="TreeGrafter"/>
</dbReference>
<feature type="domain" description="CoA-binding" evidence="1">
    <location>
        <begin position="1"/>
        <end position="67"/>
    </location>
</feature>
<dbReference type="EMBL" id="AUZY01002807">
    <property type="protein sequence ID" value="EQD71384.1"/>
    <property type="molecule type" value="Genomic_DNA"/>
</dbReference>
<sequence length="68" mass="6707">GITGHQGTLHTRGMLAFGTKVVAGVTPGRGGGTVEGVPVFDAVEDAVRATGANAACIFVPAPFAKDAL</sequence>
<dbReference type="InterPro" id="IPR003781">
    <property type="entry name" value="CoA-bd"/>
</dbReference>
<proteinExistence type="predicted"/>
<dbReference type="PANTHER" id="PTHR11117">
    <property type="entry name" value="SUCCINYL-COA LIGASE SUBUNIT ALPHA"/>
    <property type="match status" value="1"/>
</dbReference>
<evidence type="ECO:0000313" key="2">
    <source>
        <dbReference type="EMBL" id="EQD71384.1"/>
    </source>
</evidence>
<dbReference type="SUPFAM" id="SSF51735">
    <property type="entry name" value="NAD(P)-binding Rossmann-fold domains"/>
    <property type="match status" value="1"/>
</dbReference>
<feature type="non-terminal residue" evidence="2">
    <location>
        <position position="68"/>
    </location>
</feature>
<organism evidence="2">
    <name type="scientific">mine drainage metagenome</name>
    <dbReference type="NCBI Taxonomy" id="410659"/>
    <lineage>
        <taxon>unclassified sequences</taxon>
        <taxon>metagenomes</taxon>
        <taxon>ecological metagenomes</taxon>
    </lineage>
</organism>
<dbReference type="GO" id="GO:0006099">
    <property type="term" value="P:tricarboxylic acid cycle"/>
    <property type="evidence" value="ECO:0007669"/>
    <property type="project" value="TreeGrafter"/>
</dbReference>
<gene>
    <name evidence="2" type="ORF">B1B_04490</name>
</gene>
<comment type="caution">
    <text evidence="2">The sequence shown here is derived from an EMBL/GenBank/DDBJ whole genome shotgun (WGS) entry which is preliminary data.</text>
</comment>
<evidence type="ECO:0000259" key="1">
    <source>
        <dbReference type="Pfam" id="PF02629"/>
    </source>
</evidence>